<name>A0A0P1GPV2_9RHOB</name>
<dbReference type="Gene3D" id="1.10.10.10">
    <property type="entry name" value="Winged helix-like DNA-binding domain superfamily/Winged helix DNA-binding domain"/>
    <property type="match status" value="1"/>
</dbReference>
<dbReference type="GO" id="GO:1901135">
    <property type="term" value="P:carbohydrate derivative metabolic process"/>
    <property type="evidence" value="ECO:0007669"/>
    <property type="project" value="InterPro"/>
</dbReference>
<dbReference type="RefSeq" id="WP_058318846.1">
    <property type="nucleotide sequence ID" value="NZ_CYSF01000007.1"/>
</dbReference>
<dbReference type="Pfam" id="PF01418">
    <property type="entry name" value="HTH_6"/>
    <property type="match status" value="1"/>
</dbReference>
<dbReference type="AlphaFoldDB" id="A0A0P1GPV2"/>
<dbReference type="InterPro" id="IPR047640">
    <property type="entry name" value="RpiR-like"/>
</dbReference>
<dbReference type="OrthoDB" id="3574600at2"/>
<dbReference type="InterPro" id="IPR000281">
    <property type="entry name" value="HTH_RpiR"/>
</dbReference>
<dbReference type="InterPro" id="IPR009057">
    <property type="entry name" value="Homeodomain-like_sf"/>
</dbReference>
<dbReference type="InterPro" id="IPR001347">
    <property type="entry name" value="SIS_dom"/>
</dbReference>
<sequence length="290" mass="33130">MTQQPETIAERLQGAFDSLTRAERQLADSLLQNYPVSGLASITQVAKAAEVSTPTVVRMVQKLGFSGFPDFQNALRRELEAQISDPISKHDTWVESAPDAHILNRFTDAVMGNIRQTLTQIDPEQFDRACEMLAETDHSVMVVGGRITRALADYFFMHMQVARPGVTHIQSMSNAWVHYLLEIKPGDIVVIFDVRRYENSTLRMAKMAREKGARIILFTDQWRSPVHEFADVTFCGRITVPSAWDSSATLMLIIEAMIAQVQEHTWDITRQRMEELEGMFDRTRFFRKFT</sequence>
<dbReference type="InterPro" id="IPR035472">
    <property type="entry name" value="RpiR-like_SIS"/>
</dbReference>
<accession>A0A0P1GPV2</accession>
<evidence type="ECO:0000256" key="3">
    <source>
        <dbReference type="ARBA" id="ARBA00023163"/>
    </source>
</evidence>
<keyword evidence="3" id="KW-0804">Transcription</keyword>
<dbReference type="STRING" id="340021.TM5383_01599"/>
<dbReference type="PANTHER" id="PTHR30514:SF18">
    <property type="entry name" value="RPIR-FAMILY TRANSCRIPTIONAL REGULATOR"/>
    <property type="match status" value="1"/>
</dbReference>
<dbReference type="GO" id="GO:0003700">
    <property type="term" value="F:DNA-binding transcription factor activity"/>
    <property type="evidence" value="ECO:0007669"/>
    <property type="project" value="InterPro"/>
</dbReference>
<dbReference type="SUPFAM" id="SSF46689">
    <property type="entry name" value="Homeodomain-like"/>
    <property type="match status" value="1"/>
</dbReference>
<dbReference type="SUPFAM" id="SSF53697">
    <property type="entry name" value="SIS domain"/>
    <property type="match status" value="1"/>
</dbReference>
<evidence type="ECO:0000313" key="5">
    <source>
        <dbReference type="EMBL" id="CUH84390.1"/>
    </source>
</evidence>
<dbReference type="GO" id="GO:0003677">
    <property type="term" value="F:DNA binding"/>
    <property type="evidence" value="ECO:0007669"/>
    <property type="project" value="UniProtKB-KW"/>
</dbReference>
<dbReference type="EMBL" id="CYSF01000007">
    <property type="protein sequence ID" value="CUH84390.1"/>
    <property type="molecule type" value="Genomic_DNA"/>
</dbReference>
<evidence type="ECO:0000256" key="1">
    <source>
        <dbReference type="ARBA" id="ARBA00023015"/>
    </source>
</evidence>
<dbReference type="InterPro" id="IPR046348">
    <property type="entry name" value="SIS_dom_sf"/>
</dbReference>
<dbReference type="Proteomes" id="UP000051681">
    <property type="component" value="Unassembled WGS sequence"/>
</dbReference>
<dbReference type="PROSITE" id="PS51071">
    <property type="entry name" value="HTH_RPIR"/>
    <property type="match status" value="1"/>
</dbReference>
<gene>
    <name evidence="5" type="primary">rpiR_1</name>
    <name evidence="5" type="ORF">TM5383_01599</name>
</gene>
<proteinExistence type="predicted"/>
<dbReference type="InterPro" id="IPR036388">
    <property type="entry name" value="WH-like_DNA-bd_sf"/>
</dbReference>
<evidence type="ECO:0000313" key="6">
    <source>
        <dbReference type="Proteomes" id="UP000051681"/>
    </source>
</evidence>
<reference evidence="5 6" key="1">
    <citation type="submission" date="2015-09" db="EMBL/GenBank/DDBJ databases">
        <authorList>
            <consortium name="Swine Surveillance"/>
        </authorList>
    </citation>
    <scope>NUCLEOTIDE SEQUENCE [LARGE SCALE GENOMIC DNA]</scope>
    <source>
        <strain evidence="5 6">CECT 8383</strain>
    </source>
</reference>
<dbReference type="Gene3D" id="3.40.50.10490">
    <property type="entry name" value="Glucose-6-phosphate isomerase like protein, domain 1"/>
    <property type="match status" value="1"/>
</dbReference>
<keyword evidence="1" id="KW-0805">Transcription regulation</keyword>
<protein>
    <submittedName>
        <fullName evidence="5">Als operon repressor</fullName>
    </submittedName>
</protein>
<dbReference type="GO" id="GO:0097367">
    <property type="term" value="F:carbohydrate derivative binding"/>
    <property type="evidence" value="ECO:0007669"/>
    <property type="project" value="InterPro"/>
</dbReference>
<evidence type="ECO:0000259" key="4">
    <source>
        <dbReference type="PROSITE" id="PS51071"/>
    </source>
</evidence>
<feature type="domain" description="HTH rpiR-type" evidence="4">
    <location>
        <begin position="6"/>
        <end position="82"/>
    </location>
</feature>
<dbReference type="PANTHER" id="PTHR30514">
    <property type="entry name" value="GLUCOKINASE"/>
    <property type="match status" value="1"/>
</dbReference>
<keyword evidence="6" id="KW-1185">Reference proteome</keyword>
<organism evidence="5 6">
    <name type="scientific">Thalassovita mediterranea</name>
    <dbReference type="NCBI Taxonomy" id="340021"/>
    <lineage>
        <taxon>Bacteria</taxon>
        <taxon>Pseudomonadati</taxon>
        <taxon>Pseudomonadota</taxon>
        <taxon>Alphaproteobacteria</taxon>
        <taxon>Rhodobacterales</taxon>
        <taxon>Roseobacteraceae</taxon>
        <taxon>Thalassovita</taxon>
    </lineage>
</organism>
<dbReference type="Pfam" id="PF01380">
    <property type="entry name" value="SIS"/>
    <property type="match status" value="1"/>
</dbReference>
<keyword evidence="2" id="KW-0238">DNA-binding</keyword>
<dbReference type="CDD" id="cd05013">
    <property type="entry name" value="SIS_RpiR"/>
    <property type="match status" value="1"/>
</dbReference>
<evidence type="ECO:0000256" key="2">
    <source>
        <dbReference type="ARBA" id="ARBA00023125"/>
    </source>
</evidence>